<feature type="non-terminal residue" evidence="1">
    <location>
        <position position="1"/>
    </location>
</feature>
<dbReference type="AlphaFoldDB" id="A0A8X6FCH7"/>
<sequence length="44" mass="5160">HKTDKLPPFEDYCKDLGSSRLKAFVKIQDYICHDDSNDDLFRKG</sequence>
<gene>
    <name evidence="1" type="ORF">TNCT_634011</name>
</gene>
<reference evidence="1" key="1">
    <citation type="submission" date="2020-07" db="EMBL/GenBank/DDBJ databases">
        <title>Multicomponent nature underlies the extraordinary mechanical properties of spider dragline silk.</title>
        <authorList>
            <person name="Kono N."/>
            <person name="Nakamura H."/>
            <person name="Mori M."/>
            <person name="Yoshida Y."/>
            <person name="Ohtoshi R."/>
            <person name="Malay A.D."/>
            <person name="Moran D.A.P."/>
            <person name="Tomita M."/>
            <person name="Numata K."/>
            <person name="Arakawa K."/>
        </authorList>
    </citation>
    <scope>NUCLEOTIDE SEQUENCE</scope>
</reference>
<dbReference type="Proteomes" id="UP000887116">
    <property type="component" value="Unassembled WGS sequence"/>
</dbReference>
<evidence type="ECO:0000313" key="1">
    <source>
        <dbReference type="EMBL" id="GFQ75731.1"/>
    </source>
</evidence>
<name>A0A8X6FCH7_TRICU</name>
<organism evidence="1 2">
    <name type="scientific">Trichonephila clavata</name>
    <name type="common">Joro spider</name>
    <name type="synonym">Nephila clavata</name>
    <dbReference type="NCBI Taxonomy" id="2740835"/>
    <lineage>
        <taxon>Eukaryota</taxon>
        <taxon>Metazoa</taxon>
        <taxon>Ecdysozoa</taxon>
        <taxon>Arthropoda</taxon>
        <taxon>Chelicerata</taxon>
        <taxon>Arachnida</taxon>
        <taxon>Araneae</taxon>
        <taxon>Araneomorphae</taxon>
        <taxon>Entelegynae</taxon>
        <taxon>Araneoidea</taxon>
        <taxon>Nephilidae</taxon>
        <taxon>Trichonephila</taxon>
    </lineage>
</organism>
<evidence type="ECO:0000313" key="2">
    <source>
        <dbReference type="Proteomes" id="UP000887116"/>
    </source>
</evidence>
<comment type="caution">
    <text evidence="1">The sequence shown here is derived from an EMBL/GenBank/DDBJ whole genome shotgun (WGS) entry which is preliminary data.</text>
</comment>
<accession>A0A8X6FCH7</accession>
<dbReference type="OrthoDB" id="5034579at2759"/>
<proteinExistence type="predicted"/>
<keyword evidence="2" id="KW-1185">Reference proteome</keyword>
<protein>
    <submittedName>
        <fullName evidence="1">Uncharacterized protein</fullName>
    </submittedName>
</protein>
<dbReference type="EMBL" id="BMAO01001767">
    <property type="protein sequence ID" value="GFQ75731.1"/>
    <property type="molecule type" value="Genomic_DNA"/>
</dbReference>